<organism evidence="1 2">
    <name type="scientific">Calocera cornea HHB12733</name>
    <dbReference type="NCBI Taxonomy" id="1353952"/>
    <lineage>
        <taxon>Eukaryota</taxon>
        <taxon>Fungi</taxon>
        <taxon>Dikarya</taxon>
        <taxon>Basidiomycota</taxon>
        <taxon>Agaricomycotina</taxon>
        <taxon>Dacrymycetes</taxon>
        <taxon>Dacrymycetales</taxon>
        <taxon>Dacrymycetaceae</taxon>
        <taxon>Calocera</taxon>
    </lineage>
</organism>
<dbReference type="PANTHER" id="PTHR33594:SF1">
    <property type="entry name" value="HD_PDEASE DOMAIN-CONTAINING PROTEIN"/>
    <property type="match status" value="1"/>
</dbReference>
<dbReference type="Gene3D" id="1.10.3210.50">
    <property type="match status" value="1"/>
</dbReference>
<gene>
    <name evidence="1" type="ORF">CALCODRAFT_459749</name>
</gene>
<name>A0A165D3A3_9BASI</name>
<dbReference type="EMBL" id="KV424082">
    <property type="protein sequence ID" value="KZT51983.1"/>
    <property type="molecule type" value="Genomic_DNA"/>
</dbReference>
<dbReference type="OrthoDB" id="16547at2759"/>
<reference evidence="1 2" key="1">
    <citation type="journal article" date="2016" name="Mol. Biol. Evol.">
        <title>Comparative Genomics of Early-Diverging Mushroom-Forming Fungi Provides Insights into the Origins of Lignocellulose Decay Capabilities.</title>
        <authorList>
            <person name="Nagy L.G."/>
            <person name="Riley R."/>
            <person name="Tritt A."/>
            <person name="Adam C."/>
            <person name="Daum C."/>
            <person name="Floudas D."/>
            <person name="Sun H."/>
            <person name="Yadav J.S."/>
            <person name="Pangilinan J."/>
            <person name="Larsson K.H."/>
            <person name="Matsuura K."/>
            <person name="Barry K."/>
            <person name="Labutti K."/>
            <person name="Kuo R."/>
            <person name="Ohm R.A."/>
            <person name="Bhattacharya S.S."/>
            <person name="Shirouzu T."/>
            <person name="Yoshinaga Y."/>
            <person name="Martin F.M."/>
            <person name="Grigoriev I.V."/>
            <person name="Hibbett D.S."/>
        </authorList>
    </citation>
    <scope>NUCLEOTIDE SEQUENCE [LARGE SCALE GENOMIC DNA]</scope>
    <source>
        <strain evidence="1 2">HHB12733</strain>
    </source>
</reference>
<accession>A0A165D3A3</accession>
<protein>
    <recommendedName>
        <fullName evidence="3">HD/PDEase domain-containing protein</fullName>
    </recommendedName>
</protein>
<evidence type="ECO:0000313" key="2">
    <source>
        <dbReference type="Proteomes" id="UP000076842"/>
    </source>
</evidence>
<dbReference type="InParanoid" id="A0A165D3A3"/>
<dbReference type="CDD" id="cd00077">
    <property type="entry name" value="HDc"/>
    <property type="match status" value="1"/>
</dbReference>
<evidence type="ECO:0000313" key="1">
    <source>
        <dbReference type="EMBL" id="KZT51983.1"/>
    </source>
</evidence>
<keyword evidence="2" id="KW-1185">Reference proteome</keyword>
<dbReference type="AlphaFoldDB" id="A0A165D3A3"/>
<dbReference type="SUPFAM" id="SSF109604">
    <property type="entry name" value="HD-domain/PDEase-like"/>
    <property type="match status" value="1"/>
</dbReference>
<dbReference type="STRING" id="1353952.A0A165D3A3"/>
<dbReference type="PANTHER" id="PTHR33594">
    <property type="entry name" value="SUPERFAMILY HYDROLASE, PUTATIVE (AFU_ORTHOLOGUE AFUA_1G03035)-RELATED"/>
    <property type="match status" value="1"/>
</dbReference>
<proteinExistence type="predicted"/>
<evidence type="ECO:0008006" key="3">
    <source>
        <dbReference type="Google" id="ProtNLM"/>
    </source>
</evidence>
<sequence length="219" mass="24410">MSSYDPPQQELVRLAQQLMRSEMANNDPSHDVHHVLRVRHTALRIATSILPTKSVDVWMVDMASLLHDINDHKYATSASGVTGMADLYTKMDPDQATTLERIIDNVSWSKEKRRRAEGTWGAWEDNCIELHCVQDADRLDAIGAFGIMRCAAFSAITNRPLYAEGSEDTAIAHFHDKLLDIAGSLKTDLGSKMGVKRHQTMLDFLATVDEESGEASNIK</sequence>
<dbReference type="InterPro" id="IPR003607">
    <property type="entry name" value="HD/PDEase_dom"/>
</dbReference>
<dbReference type="Proteomes" id="UP000076842">
    <property type="component" value="Unassembled WGS sequence"/>
</dbReference>